<dbReference type="RefSeq" id="WP_231741983.1">
    <property type="nucleotide sequence ID" value="NZ_CP151726.1"/>
</dbReference>
<evidence type="ECO:0000256" key="2">
    <source>
        <dbReference type="ARBA" id="ARBA00022723"/>
    </source>
</evidence>
<keyword evidence="4" id="KW-0106">Calcium</keyword>
<dbReference type="InterPro" id="IPR024607">
    <property type="entry name" value="Sulfatase_CS"/>
</dbReference>
<dbReference type="InterPro" id="IPR017850">
    <property type="entry name" value="Alkaline_phosphatase_core_sf"/>
</dbReference>
<evidence type="ECO:0000313" key="6">
    <source>
        <dbReference type="EMBL" id="TWU04776.1"/>
    </source>
</evidence>
<dbReference type="AlphaFoldDB" id="A0A5C6B0G0"/>
<comment type="caution">
    <text evidence="6">The sequence shown here is derived from an EMBL/GenBank/DDBJ whole genome shotgun (WGS) entry which is preliminary data.</text>
</comment>
<accession>A0A5C6B0G0</accession>
<dbReference type="EMBL" id="SJPN01000003">
    <property type="protein sequence ID" value="TWU04776.1"/>
    <property type="molecule type" value="Genomic_DNA"/>
</dbReference>
<name>A0A5C6B0G0_9BACT</name>
<dbReference type="Proteomes" id="UP000320176">
    <property type="component" value="Unassembled WGS sequence"/>
</dbReference>
<dbReference type="GO" id="GO:0004065">
    <property type="term" value="F:arylsulfatase activity"/>
    <property type="evidence" value="ECO:0007669"/>
    <property type="project" value="UniProtKB-EC"/>
</dbReference>
<sequence>MNKIRVIAIVLGALLLGGWAMVGESVASDKPNIVVILTDDQGYGDLGCYGATEIATPNIDQLCAEGMKFTSFYVHNRCSPTRAALMTGCHAQRVGVNKVIYRRDRMGLHSDEITVAEILKTAGYATGIVGKWHLGEWEDFNPVNQGFDSFYGFMDCDDKKTTAIFRNREIVEEVKHKTDGIHSPKLVAAGIKFIQQHKDQPFFLYYASPLPHTRWIPHPRFAGSSKQGTYGDVVQEIDWQVGELMKTLDELNLTENTLERFSI</sequence>
<organism evidence="6 7">
    <name type="scientific">Stieleria varia</name>
    <dbReference type="NCBI Taxonomy" id="2528005"/>
    <lineage>
        <taxon>Bacteria</taxon>
        <taxon>Pseudomonadati</taxon>
        <taxon>Planctomycetota</taxon>
        <taxon>Planctomycetia</taxon>
        <taxon>Pirellulales</taxon>
        <taxon>Pirellulaceae</taxon>
        <taxon>Stieleria</taxon>
    </lineage>
</organism>
<dbReference type="Gene3D" id="3.40.720.10">
    <property type="entry name" value="Alkaline Phosphatase, subunit A"/>
    <property type="match status" value="1"/>
</dbReference>
<protein>
    <submittedName>
        <fullName evidence="6">Arylsulfatase</fullName>
        <ecNumber evidence="6">3.1.6.1</ecNumber>
    </submittedName>
</protein>
<dbReference type="InterPro" id="IPR050738">
    <property type="entry name" value="Sulfatase"/>
</dbReference>
<evidence type="ECO:0000313" key="7">
    <source>
        <dbReference type="Proteomes" id="UP000320176"/>
    </source>
</evidence>
<dbReference type="PROSITE" id="PS00149">
    <property type="entry name" value="SULFATASE_2"/>
    <property type="match status" value="1"/>
</dbReference>
<dbReference type="SUPFAM" id="SSF53649">
    <property type="entry name" value="Alkaline phosphatase-like"/>
    <property type="match status" value="1"/>
</dbReference>
<evidence type="ECO:0000259" key="5">
    <source>
        <dbReference type="Pfam" id="PF00884"/>
    </source>
</evidence>
<keyword evidence="7" id="KW-1185">Reference proteome</keyword>
<dbReference type="EC" id="3.1.6.1" evidence="6"/>
<evidence type="ECO:0000256" key="4">
    <source>
        <dbReference type="ARBA" id="ARBA00022837"/>
    </source>
</evidence>
<gene>
    <name evidence="6" type="primary">atsA_30</name>
    <name evidence="6" type="ORF">Pla52n_28200</name>
</gene>
<dbReference type="GO" id="GO:0046872">
    <property type="term" value="F:metal ion binding"/>
    <property type="evidence" value="ECO:0007669"/>
    <property type="project" value="UniProtKB-KW"/>
</dbReference>
<keyword evidence="3 6" id="KW-0378">Hydrolase</keyword>
<dbReference type="PANTHER" id="PTHR42693">
    <property type="entry name" value="ARYLSULFATASE FAMILY MEMBER"/>
    <property type="match status" value="1"/>
</dbReference>
<dbReference type="PANTHER" id="PTHR42693:SF53">
    <property type="entry name" value="ENDO-4-O-SULFATASE"/>
    <property type="match status" value="1"/>
</dbReference>
<feature type="domain" description="Sulfatase N-terminal" evidence="5">
    <location>
        <begin position="31"/>
        <end position="258"/>
    </location>
</feature>
<evidence type="ECO:0000256" key="1">
    <source>
        <dbReference type="ARBA" id="ARBA00008779"/>
    </source>
</evidence>
<dbReference type="Pfam" id="PF00884">
    <property type="entry name" value="Sulfatase"/>
    <property type="match status" value="1"/>
</dbReference>
<reference evidence="6 7" key="1">
    <citation type="submission" date="2019-02" db="EMBL/GenBank/DDBJ databases">
        <title>Deep-cultivation of Planctomycetes and their phenomic and genomic characterization uncovers novel biology.</title>
        <authorList>
            <person name="Wiegand S."/>
            <person name="Jogler M."/>
            <person name="Boedeker C."/>
            <person name="Pinto D."/>
            <person name="Vollmers J."/>
            <person name="Rivas-Marin E."/>
            <person name="Kohn T."/>
            <person name="Peeters S.H."/>
            <person name="Heuer A."/>
            <person name="Rast P."/>
            <person name="Oberbeckmann S."/>
            <person name="Bunk B."/>
            <person name="Jeske O."/>
            <person name="Meyerdierks A."/>
            <person name="Storesund J.E."/>
            <person name="Kallscheuer N."/>
            <person name="Luecker S."/>
            <person name="Lage O.M."/>
            <person name="Pohl T."/>
            <person name="Merkel B.J."/>
            <person name="Hornburger P."/>
            <person name="Mueller R.-W."/>
            <person name="Bruemmer F."/>
            <person name="Labrenz M."/>
            <person name="Spormann A.M."/>
            <person name="Op Den Camp H."/>
            <person name="Overmann J."/>
            <person name="Amann R."/>
            <person name="Jetten M.S.M."/>
            <person name="Mascher T."/>
            <person name="Medema M.H."/>
            <person name="Devos D.P."/>
            <person name="Kaster A.-K."/>
            <person name="Ovreas L."/>
            <person name="Rohde M."/>
            <person name="Galperin M.Y."/>
            <person name="Jogler C."/>
        </authorList>
    </citation>
    <scope>NUCLEOTIDE SEQUENCE [LARGE SCALE GENOMIC DNA]</scope>
    <source>
        <strain evidence="6 7">Pla52n</strain>
    </source>
</reference>
<comment type="similarity">
    <text evidence="1">Belongs to the sulfatase family.</text>
</comment>
<dbReference type="InterPro" id="IPR000917">
    <property type="entry name" value="Sulfatase_N"/>
</dbReference>
<evidence type="ECO:0000256" key="3">
    <source>
        <dbReference type="ARBA" id="ARBA00022801"/>
    </source>
</evidence>
<keyword evidence="2" id="KW-0479">Metal-binding</keyword>
<proteinExistence type="inferred from homology"/>